<feature type="domain" description="Ketosynthase family 3 (KS3)" evidence="8">
    <location>
        <begin position="1121"/>
        <end position="1543"/>
    </location>
</feature>
<proteinExistence type="inferred from homology"/>
<accession>A0ABU9CGZ3</accession>
<evidence type="ECO:0000256" key="5">
    <source>
        <dbReference type="ARBA" id="ARBA00029443"/>
    </source>
</evidence>
<dbReference type="PROSITE" id="PS00012">
    <property type="entry name" value="PHOSPHOPANTETHEINE"/>
    <property type="match status" value="1"/>
</dbReference>
<evidence type="ECO:0000259" key="8">
    <source>
        <dbReference type="PROSITE" id="PS52004"/>
    </source>
</evidence>
<protein>
    <submittedName>
        <fullName evidence="9">Amino acid adenylation domain-containing protein</fullName>
    </submittedName>
</protein>
<dbReference type="InterPro" id="IPR020841">
    <property type="entry name" value="PKS_Beta-ketoAc_synthase_dom"/>
</dbReference>
<dbReference type="SUPFAM" id="SSF47336">
    <property type="entry name" value="ACP-like"/>
    <property type="match status" value="2"/>
</dbReference>
<comment type="cofactor">
    <cofactor evidence="1">
        <name>pantetheine 4'-phosphate</name>
        <dbReference type="ChEBI" id="CHEBI:47942"/>
    </cofactor>
</comment>
<organism evidence="9 10">
    <name type="scientific">Pseudaquabacterium inlustre</name>
    <dbReference type="NCBI Taxonomy" id="2984192"/>
    <lineage>
        <taxon>Bacteria</taxon>
        <taxon>Pseudomonadati</taxon>
        <taxon>Pseudomonadota</taxon>
        <taxon>Betaproteobacteria</taxon>
        <taxon>Burkholderiales</taxon>
        <taxon>Sphaerotilaceae</taxon>
        <taxon>Pseudaquabacterium</taxon>
    </lineage>
</organism>
<dbReference type="SUPFAM" id="SSF56801">
    <property type="entry name" value="Acetyl-CoA synthetase-like"/>
    <property type="match status" value="1"/>
</dbReference>
<dbReference type="InterPro" id="IPR010071">
    <property type="entry name" value="AA_adenyl_dom"/>
</dbReference>
<dbReference type="Gene3D" id="3.40.47.10">
    <property type="match status" value="1"/>
</dbReference>
<dbReference type="InterPro" id="IPR016039">
    <property type="entry name" value="Thiolase-like"/>
</dbReference>
<dbReference type="Proteomes" id="UP001365405">
    <property type="component" value="Unassembled WGS sequence"/>
</dbReference>
<keyword evidence="4" id="KW-0808">Transferase</keyword>
<dbReference type="InterPro" id="IPR016036">
    <property type="entry name" value="Malonyl_transacylase_ACP-bd"/>
</dbReference>
<dbReference type="InterPro" id="IPR045851">
    <property type="entry name" value="AMP-bd_C_sf"/>
</dbReference>
<dbReference type="Pfam" id="PF22621">
    <property type="entry name" value="CurL-like_PKS_C"/>
    <property type="match status" value="1"/>
</dbReference>
<dbReference type="InterPro" id="IPR014031">
    <property type="entry name" value="Ketoacyl_synth_C"/>
</dbReference>
<dbReference type="Gene3D" id="3.30.559.10">
    <property type="entry name" value="Chloramphenicol acetyltransferase-like domain"/>
    <property type="match status" value="1"/>
</dbReference>
<dbReference type="PANTHER" id="PTHR43775:SF51">
    <property type="entry name" value="INACTIVE PHENOLPHTHIOCEROL SYNTHESIS POLYKETIDE SYNTHASE TYPE I PKS1-RELATED"/>
    <property type="match status" value="1"/>
</dbReference>
<dbReference type="SMART" id="SM00822">
    <property type="entry name" value="PKS_KR"/>
    <property type="match status" value="1"/>
</dbReference>
<dbReference type="Gene3D" id="3.30.70.250">
    <property type="entry name" value="Malonyl-CoA ACP transacylase, ACP-binding"/>
    <property type="match status" value="1"/>
</dbReference>
<name>A0ABU9CGZ3_9BURK</name>
<dbReference type="InterPro" id="IPR036291">
    <property type="entry name" value="NAD(P)-bd_dom_sf"/>
</dbReference>
<dbReference type="Gene3D" id="3.40.50.980">
    <property type="match status" value="2"/>
</dbReference>
<dbReference type="NCBIfam" id="TIGR01733">
    <property type="entry name" value="AA-adenyl-dom"/>
    <property type="match status" value="1"/>
</dbReference>
<dbReference type="InterPro" id="IPR022742">
    <property type="entry name" value="Hydrolase_4"/>
</dbReference>
<dbReference type="SMART" id="SM00823">
    <property type="entry name" value="PKS_PP"/>
    <property type="match status" value="2"/>
</dbReference>
<dbReference type="Gene3D" id="3.40.50.720">
    <property type="entry name" value="NAD(P)-binding Rossmann-like Domain"/>
    <property type="match status" value="1"/>
</dbReference>
<dbReference type="Pfam" id="PF00698">
    <property type="entry name" value="Acyl_transf_1"/>
    <property type="match status" value="1"/>
</dbReference>
<reference evidence="9 10" key="1">
    <citation type="submission" date="2024-04" db="EMBL/GenBank/DDBJ databases">
        <title>Novel species of the genus Ideonella isolated from streams.</title>
        <authorList>
            <person name="Lu H."/>
        </authorList>
    </citation>
    <scope>NUCLEOTIDE SEQUENCE [LARGE SCALE GENOMIC DNA]</scope>
    <source>
        <strain evidence="9 10">DXS22W</strain>
    </source>
</reference>
<dbReference type="PROSITE" id="PS52004">
    <property type="entry name" value="KS3_2"/>
    <property type="match status" value="1"/>
</dbReference>
<dbReference type="CDD" id="cd00833">
    <property type="entry name" value="PKS"/>
    <property type="match status" value="1"/>
</dbReference>
<dbReference type="Gene3D" id="2.30.38.10">
    <property type="entry name" value="Luciferase, Domain 3"/>
    <property type="match status" value="1"/>
</dbReference>
<dbReference type="SUPFAM" id="SSF52777">
    <property type="entry name" value="CoA-dependent acyltransferases"/>
    <property type="match status" value="2"/>
</dbReference>
<evidence type="ECO:0000313" key="9">
    <source>
        <dbReference type="EMBL" id="MEK8051131.1"/>
    </source>
</evidence>
<dbReference type="InterPro" id="IPR025110">
    <property type="entry name" value="AMP-bd_C"/>
</dbReference>
<dbReference type="InterPro" id="IPR029058">
    <property type="entry name" value="AB_hydrolase_fold"/>
</dbReference>
<dbReference type="RefSeq" id="WP_341410822.1">
    <property type="nucleotide sequence ID" value="NZ_JBBUTH010000007.1"/>
</dbReference>
<dbReference type="SUPFAM" id="SSF52151">
    <property type="entry name" value="FabD/lysophospholipase-like"/>
    <property type="match status" value="1"/>
</dbReference>
<dbReference type="Gene3D" id="3.30.300.30">
    <property type="match status" value="1"/>
</dbReference>
<dbReference type="InterPro" id="IPR023213">
    <property type="entry name" value="CAT-like_dom_sf"/>
</dbReference>
<sequence>MATLPPTPPDPRARLAALPPDKRAALEALLRRQGVALPAEAAPTPQRRADPSAPAPLSFDQLRMWFLHQLAPQGQALHLQLRGIFDADVARLEAALGQLLQRHEILRTRYVLQGAEPVQIVDAAPASVTLSVVDLSQLDDDGAITAAALPHIEAARARPIDLAQGPVWHALAFRLARGRSGLCLTVHHIASDGWSIDALIAELRELCAAAQAGRAPALEPLPLQYADYATWQRAWLQGEALQRQIAWWRERLAGMPQVLDLRTDFPRPAVAGGRGAAIAVVVEPALLEGLRTVAKAQRATMFMTLLAVYQCVLARNTGQFDVVVGTPVAGRERPEFAQVQGLFLNSLVLRTDLSGDLRFDEALARVRDTVSAAFSHAELPFEKLVAALQPQRDLSRNPLFQALFTQPILGRYTEGVTRRSAEGPQALAQGQGEFDLGLWFEDYGGEATLTWHYDADLFAPPTIERLARQFLSLARAAAADPGVRVEQADLLSPDEHAALAAERAAARRPLPTEPFVLAVERQAARRPEATALVFEDQRLGRAELDARANRLARHLRAAGAGRETRVAVHLPRGVDMLVAVLAVLKAGASYVPMDPAYPRERLAGMLDDSGAALRLTHAALRDALPVDAARPVCLDTEADAIAAHDSAPGADLPCPALGDLAYTIYTSGSTGRPKGVMVEHGALANFLAAMAEAPGCGEDDVLVAVTTLSFDIAGLELYLPLVCGATVVLAPSAVAADGAALARLIDGQGATMVQATPATWRLLLAAGWRSRPGLTMLCGGEALPRELANRLLAGGGALWNLYGPTETTIWSTAGRVEPGSASVPLGRAIANTQLHVLDRHGRPALPGAVGELAIGGAGVARGYWRRDALTAERFVADPFADAPGARMYLTGDAVRRLADGTLEFIGRNDGQVKLRGFRIELGEIEAVLERAPGVAQAVVLLREDRPGDARLVAYVVPAPGGPAPEVASLQRHAAATLPVHMLPSAWVLREAMPLTANGKVDRKALPPPAQRAADAPAQPPATVLEQRIGAIWQQVLGLERVGRDDNFFDLGGHSLGFVQVQAALREATGVEVPVVQLFEHPTVAALAAHLARLAGTDADRADGSPTPTSDRTPMSAPRPASRDIAVVAVHGRFPGADSVDALWRMLCEGREGIHFATRDELLAAGHDPALVDHPDHVPAKGVAPDVDRFDAGLFGYAPADAEALDPQQRIFLEHAWAALEAAGVDARRFAGAVGVYASSSLNSYSLQEVQAGGEASRMFLNDKDYLATRVAYKLDLRGPSLTVQTACSSSLVAIVEACESLAAGRCDLALAGGVSVSAPLPGGHLWLQGGVASRDGHCRAFDAQASGCVAGNGCAVVVLERLDDALAAGRPVLAVVRGAAVNNDGAAKAGFTAPSVAGQAAVIAAAQAAAGVAPDSIDLVECHGTGTVLGDPIELAALTRAFRDGGDTREQACAIGSLKTNIGHLDAAAGAAGFIKAVLCLAHARLVPSLHFEQPNPKLALATSPFRVQTAVADWPARAGQPRRAGVSAFGIGGTNAHVVLEQAPAPARAAAPTDAGPQLLLLSAQGPQALQDAAVALSAHLQAHPGLSLADVAHTLQQGRRVFAQRLAVVARDSADAAAALADPRRALHGHAPDAAPGVAFLFSGQGAQAPGMARGLYEAFAVFRAQFDRCAEALRAPLGLDLRDLVFAAPEDPAAAARLAETCHAQPALFAVEIALAAQWAAWGVTPAAMLGHSLGEYVAATLAGTFTLDDALRLVVLRGRAMQAQPPGAMCAVPLPADALGLWWQPGLAVAAHNAPALTVVSGPFEAVAAFEAALAGAGHAVRRLQTSHAFHSPLMDGAAEPLRAALAATPMAAPRQPWVSNLSGTWITPEQATSPDYWVRHLLAPVRFHEGLQTLLDAHTVCIEIGPGQALTAFARQAGTPTAITAIPSLPRDRSAQPEAEALLAALGRAWTAGVAPDWAALHGGAPRRSLTLPGYAFQRQRYWTPPRPARRDAPDGRSKRADTASWLYRPAWTSAMPAPVDAAALAGEWLVFLHPGGLADALAADLRRHGARVLCVQPGERLRELGPDRFELDAADPAAYRKLLQALEAAGRAPARVLHAWGLDEAGASGANPAALDLGWYSALYLAQALAAAAPAGPGAPPPLALLTEGAQAVTGDEALRPEAAAVLGLARVLPQERPGWAVRMIDVGGRDGALAPGLRRALLGELSQHRGTPASGATGTVESVEALEVVVAVRARRRWTLRHAPATQGAAPQGAALAPPLRPRAVVLISGGLGQVGLALAGHFATAAQARLVLLGRSAFPPPTQWDDWLARHDATDATAQRIRRLRDLQALGAEVCVVSADVTDVAAMQVLAADLRQRYGAVHGVVHAAGVLAGASFAPFSQLTRAACEQQFGPKLRGAQVLADCFDADGGLDFFLPVSSISTVLGGWSMAAYAAANACLDALAQRRHADGHGHWCSVDWDAWRFDDAGPARAGTLAALALRPDEGTQVLARVLALRAGTAEPQWVVSTADLAARQALLASDAQAPAAVAPAAAHERPALAGQFVEPRSPIEQAIAEVWQELLGIDRVGVHDNFFDLGGHSLLAVRAAARLREKLGLDITLERFLSAGTIDQVAWQTMGQFAASVQAAGATAPDTLDMPDAAAEPDAPAASVATVAPVPPLQPALEPFFFGPAGRTLFGLLRRAPQPTGRAVLLCAPHGHEYVRCHRALRELAVALAHAGCDTLSFDYHGTGDAFGDYADVTLDGWIDDARCAIDTLRQRTGAAQVHVAGLRLGGAIALQAALGRSDVAALHLWDPVVAAADLAAERAEIAALQALSPHQQQDVRQSDVLAFPEPPALAAALDALDLTAQLGPGLPPIGVLETGREAGGRRLVDLARALGVAARHRRVDEARVWTREPYEAVAARDALAALHGAITEAA</sequence>
<dbReference type="Gene3D" id="3.40.50.1820">
    <property type="entry name" value="alpha/beta hydrolase"/>
    <property type="match status" value="1"/>
</dbReference>
<evidence type="ECO:0000256" key="6">
    <source>
        <dbReference type="SAM" id="MobiDB-lite"/>
    </source>
</evidence>
<dbReference type="SMART" id="SM00827">
    <property type="entry name" value="PKS_AT"/>
    <property type="match status" value="1"/>
</dbReference>
<dbReference type="InterPro" id="IPR014043">
    <property type="entry name" value="Acyl_transferase_dom"/>
</dbReference>
<dbReference type="InterPro" id="IPR001242">
    <property type="entry name" value="Condensation_dom"/>
</dbReference>
<dbReference type="Pfam" id="PF08659">
    <property type="entry name" value="KR"/>
    <property type="match status" value="1"/>
</dbReference>
<feature type="domain" description="Carrier" evidence="7">
    <location>
        <begin position="2553"/>
        <end position="2636"/>
    </location>
</feature>
<dbReference type="InterPro" id="IPR000873">
    <property type="entry name" value="AMP-dep_synth/lig_dom"/>
</dbReference>
<dbReference type="Gene3D" id="3.30.559.30">
    <property type="entry name" value="Nonribosomal peptide synthetase, condensation domain"/>
    <property type="match status" value="1"/>
</dbReference>
<dbReference type="SUPFAM" id="SSF53474">
    <property type="entry name" value="alpha/beta-Hydrolases"/>
    <property type="match status" value="1"/>
</dbReference>
<dbReference type="EMBL" id="JBBUTH010000007">
    <property type="protein sequence ID" value="MEK8051131.1"/>
    <property type="molecule type" value="Genomic_DNA"/>
</dbReference>
<dbReference type="Gene3D" id="3.40.366.10">
    <property type="entry name" value="Malonyl-Coenzyme A Acyl Carrier Protein, domain 2"/>
    <property type="match status" value="1"/>
</dbReference>
<dbReference type="InterPro" id="IPR018201">
    <property type="entry name" value="Ketoacyl_synth_AS"/>
</dbReference>
<evidence type="ECO:0000313" key="10">
    <source>
        <dbReference type="Proteomes" id="UP001365405"/>
    </source>
</evidence>
<dbReference type="InterPro" id="IPR009081">
    <property type="entry name" value="PP-bd_ACP"/>
</dbReference>
<dbReference type="InterPro" id="IPR020806">
    <property type="entry name" value="PKS_PP-bd"/>
</dbReference>
<comment type="caution">
    <text evidence="9">The sequence shown here is derived from an EMBL/GenBank/DDBJ whole genome shotgun (WGS) entry which is preliminary data.</text>
</comment>
<dbReference type="SUPFAM" id="SSF55048">
    <property type="entry name" value="Probable ACP-binding domain of malonyl-CoA ACP transacylase"/>
    <property type="match status" value="1"/>
</dbReference>
<dbReference type="PROSITE" id="PS00606">
    <property type="entry name" value="KS3_1"/>
    <property type="match status" value="1"/>
</dbReference>
<dbReference type="Pfam" id="PF13193">
    <property type="entry name" value="AMP-binding_C"/>
    <property type="match status" value="1"/>
</dbReference>
<feature type="domain" description="Carrier" evidence="7">
    <location>
        <begin position="1019"/>
        <end position="1094"/>
    </location>
</feature>
<dbReference type="Pfam" id="PF00501">
    <property type="entry name" value="AMP-binding"/>
    <property type="match status" value="1"/>
</dbReference>
<comment type="similarity">
    <text evidence="5">In the C-terminal section; belongs to the NRP synthetase family.</text>
</comment>
<evidence type="ECO:0000256" key="3">
    <source>
        <dbReference type="ARBA" id="ARBA00022553"/>
    </source>
</evidence>
<dbReference type="InterPro" id="IPR036736">
    <property type="entry name" value="ACP-like_sf"/>
</dbReference>
<evidence type="ECO:0000256" key="1">
    <source>
        <dbReference type="ARBA" id="ARBA00001957"/>
    </source>
</evidence>
<dbReference type="Pfam" id="PF00668">
    <property type="entry name" value="Condensation"/>
    <property type="match status" value="1"/>
</dbReference>
<dbReference type="Gene3D" id="1.10.1200.10">
    <property type="entry name" value="ACP-like"/>
    <property type="match status" value="2"/>
</dbReference>
<dbReference type="SUPFAM" id="SSF51735">
    <property type="entry name" value="NAD(P)-binding Rossmann-fold domains"/>
    <property type="match status" value="2"/>
</dbReference>
<dbReference type="CDD" id="cd19531">
    <property type="entry name" value="LCL_NRPS-like"/>
    <property type="match status" value="1"/>
</dbReference>
<dbReference type="Pfam" id="PF12146">
    <property type="entry name" value="Hydrolase_4"/>
    <property type="match status" value="1"/>
</dbReference>
<dbReference type="PANTHER" id="PTHR43775">
    <property type="entry name" value="FATTY ACID SYNTHASE"/>
    <property type="match status" value="1"/>
</dbReference>
<dbReference type="CDD" id="cd12116">
    <property type="entry name" value="A_NRPS_Ta1_like"/>
    <property type="match status" value="1"/>
</dbReference>
<dbReference type="InterPro" id="IPR057326">
    <property type="entry name" value="KR_dom"/>
</dbReference>
<dbReference type="Gene3D" id="3.30.70.3290">
    <property type="match status" value="1"/>
</dbReference>
<keyword evidence="10" id="KW-1185">Reference proteome</keyword>
<dbReference type="SMART" id="SM00825">
    <property type="entry name" value="PKS_KS"/>
    <property type="match status" value="1"/>
</dbReference>
<dbReference type="PROSITE" id="PS50075">
    <property type="entry name" value="CARRIER"/>
    <property type="match status" value="2"/>
</dbReference>
<dbReference type="SUPFAM" id="SSF53901">
    <property type="entry name" value="Thiolase-like"/>
    <property type="match status" value="1"/>
</dbReference>
<dbReference type="Pfam" id="PF00550">
    <property type="entry name" value="PP-binding"/>
    <property type="match status" value="2"/>
</dbReference>
<evidence type="ECO:0000256" key="2">
    <source>
        <dbReference type="ARBA" id="ARBA00022450"/>
    </source>
</evidence>
<dbReference type="InterPro" id="IPR014030">
    <property type="entry name" value="Ketoacyl_synth_N"/>
</dbReference>
<keyword evidence="3" id="KW-0597">Phosphoprotein</keyword>
<dbReference type="Pfam" id="PF00109">
    <property type="entry name" value="ketoacyl-synt"/>
    <property type="match status" value="1"/>
</dbReference>
<evidence type="ECO:0000259" key="7">
    <source>
        <dbReference type="PROSITE" id="PS50075"/>
    </source>
</evidence>
<dbReference type="InterPro" id="IPR001227">
    <property type="entry name" value="Ac_transferase_dom_sf"/>
</dbReference>
<dbReference type="InterPro" id="IPR016035">
    <property type="entry name" value="Acyl_Trfase/lysoPLipase"/>
</dbReference>
<gene>
    <name evidence="9" type="ORF">AACH10_12845</name>
</gene>
<dbReference type="InterPro" id="IPR006162">
    <property type="entry name" value="Ppantetheine_attach_site"/>
</dbReference>
<dbReference type="Pfam" id="PF02801">
    <property type="entry name" value="Ketoacyl-synt_C"/>
    <property type="match status" value="1"/>
</dbReference>
<dbReference type="InterPro" id="IPR050091">
    <property type="entry name" value="PKS_NRPS_Biosynth_Enz"/>
</dbReference>
<dbReference type="Pfam" id="PF21394">
    <property type="entry name" value="Beta-ketacyl_N"/>
    <property type="match status" value="1"/>
</dbReference>
<dbReference type="InterPro" id="IPR013968">
    <property type="entry name" value="PKS_KR"/>
</dbReference>
<evidence type="ECO:0000256" key="4">
    <source>
        <dbReference type="ARBA" id="ARBA00022679"/>
    </source>
</evidence>
<feature type="region of interest" description="Disordered" evidence="6">
    <location>
        <begin position="1096"/>
        <end position="1119"/>
    </location>
</feature>
<dbReference type="InterPro" id="IPR049490">
    <property type="entry name" value="C883_1060-like_KR_N"/>
</dbReference>
<keyword evidence="2" id="KW-0596">Phosphopantetheine</keyword>